<evidence type="ECO:0000256" key="1">
    <source>
        <dbReference type="ARBA" id="ARBA00022801"/>
    </source>
</evidence>
<evidence type="ECO:0000259" key="4">
    <source>
        <dbReference type="Pfam" id="PF00331"/>
    </source>
</evidence>
<dbReference type="Gene3D" id="3.20.20.80">
    <property type="entry name" value="Glycosidases"/>
    <property type="match status" value="1"/>
</dbReference>
<sequence length="496" mass="54630">MGVLKFHLPATDMARRLPGFRKAYVTGLDRTPARLSVEFRNGLMSCFRETSESGRLFVPWPITGYGTPIVGTATLAERQAPYVLALELARGKLNDVRNQMADWVQLGLRIAPELAAAMSSAHKGFVAAALASDDPDASLAAAQSSLEASSRAGELLTEAYLSQILQNRLAATGKLSTHLGCMLSSDPEKTPGTGQWPTAFNACQVGVSWRQLAPSEGKFRWDQLDARLAWCRKNRLEIEAGPLIEFRPGALPDWIWLWEGDQETIGGFVTEFVRQAVLRYRGKIPHWHVVHRAASQEILGLSEEEQIRITARAIQVARQADPAAQFSIGIDRPWAEWMSSSHFQLGPLHLCDYLLRSDLGISSIAIEIAPGYTTPGSHLRDLFDLSRLLDLYSLLNVPLHLMISVPSGVGPDAHADPSISVDVPQWPSPPDEVLQSNWGARWLALGLAKPFVRSVTWMGACDTQPHVYPHSGLFRADGTPKPLFAWLQSLRKDVIA</sequence>
<evidence type="ECO:0000313" key="5">
    <source>
        <dbReference type="EMBL" id="QEH36677.1"/>
    </source>
</evidence>
<evidence type="ECO:0000313" key="6">
    <source>
        <dbReference type="Proteomes" id="UP000324233"/>
    </source>
</evidence>
<feature type="domain" description="GH10" evidence="4">
    <location>
        <begin position="208"/>
        <end position="326"/>
    </location>
</feature>
<keyword evidence="2" id="KW-0119">Carbohydrate metabolism</keyword>
<name>A0A5B9W8I3_9BACT</name>
<dbReference type="EMBL" id="CP042997">
    <property type="protein sequence ID" value="QEH36677.1"/>
    <property type="molecule type" value="Genomic_DNA"/>
</dbReference>
<dbReference type="OrthoDB" id="290971at2"/>
<proteinExistence type="predicted"/>
<protein>
    <recommendedName>
        <fullName evidence="4">GH10 domain-containing protein</fullName>
    </recommendedName>
</protein>
<reference evidence="5 6" key="1">
    <citation type="submission" date="2019-08" db="EMBL/GenBank/DDBJ databases">
        <title>Deep-cultivation of Planctomycetes and their phenomic and genomic characterization uncovers novel biology.</title>
        <authorList>
            <person name="Wiegand S."/>
            <person name="Jogler M."/>
            <person name="Boedeker C."/>
            <person name="Pinto D."/>
            <person name="Vollmers J."/>
            <person name="Rivas-Marin E."/>
            <person name="Kohn T."/>
            <person name="Peeters S.H."/>
            <person name="Heuer A."/>
            <person name="Rast P."/>
            <person name="Oberbeckmann S."/>
            <person name="Bunk B."/>
            <person name="Jeske O."/>
            <person name="Meyerdierks A."/>
            <person name="Storesund J.E."/>
            <person name="Kallscheuer N."/>
            <person name="Luecker S."/>
            <person name="Lage O.M."/>
            <person name="Pohl T."/>
            <person name="Merkel B.J."/>
            <person name="Hornburger P."/>
            <person name="Mueller R.-W."/>
            <person name="Bruemmer F."/>
            <person name="Labrenz M."/>
            <person name="Spormann A.M."/>
            <person name="Op den Camp H."/>
            <person name="Overmann J."/>
            <person name="Amann R."/>
            <person name="Jetten M.S.M."/>
            <person name="Mascher T."/>
            <person name="Medema M.H."/>
            <person name="Devos D.P."/>
            <person name="Kaster A.-K."/>
            <person name="Ovreas L."/>
            <person name="Rohde M."/>
            <person name="Galperin M.Y."/>
            <person name="Jogler C."/>
        </authorList>
    </citation>
    <scope>NUCLEOTIDE SEQUENCE [LARGE SCALE GENOMIC DNA]</scope>
    <source>
        <strain evidence="5 6">OJF2</strain>
    </source>
</reference>
<organism evidence="5 6">
    <name type="scientific">Aquisphaera giovannonii</name>
    <dbReference type="NCBI Taxonomy" id="406548"/>
    <lineage>
        <taxon>Bacteria</taxon>
        <taxon>Pseudomonadati</taxon>
        <taxon>Planctomycetota</taxon>
        <taxon>Planctomycetia</taxon>
        <taxon>Isosphaerales</taxon>
        <taxon>Isosphaeraceae</taxon>
        <taxon>Aquisphaera</taxon>
    </lineage>
</organism>
<evidence type="ECO:0000256" key="2">
    <source>
        <dbReference type="ARBA" id="ARBA00023277"/>
    </source>
</evidence>
<dbReference type="InterPro" id="IPR017853">
    <property type="entry name" value="GH"/>
</dbReference>
<keyword evidence="3" id="KW-0624">Polysaccharide degradation</keyword>
<dbReference type="KEGG" id="agv:OJF2_52620"/>
<keyword evidence="6" id="KW-1185">Reference proteome</keyword>
<dbReference type="Proteomes" id="UP000324233">
    <property type="component" value="Chromosome"/>
</dbReference>
<dbReference type="InterPro" id="IPR001000">
    <property type="entry name" value="GH10_dom"/>
</dbReference>
<dbReference type="SUPFAM" id="SSF51445">
    <property type="entry name" value="(Trans)glycosidases"/>
    <property type="match status" value="1"/>
</dbReference>
<evidence type="ECO:0000256" key="3">
    <source>
        <dbReference type="ARBA" id="ARBA00023326"/>
    </source>
</evidence>
<gene>
    <name evidence="5" type="ORF">OJF2_52620</name>
</gene>
<accession>A0A5B9W8I3</accession>
<dbReference type="GO" id="GO:0004553">
    <property type="term" value="F:hydrolase activity, hydrolyzing O-glycosyl compounds"/>
    <property type="evidence" value="ECO:0007669"/>
    <property type="project" value="InterPro"/>
</dbReference>
<dbReference type="GO" id="GO:0000272">
    <property type="term" value="P:polysaccharide catabolic process"/>
    <property type="evidence" value="ECO:0007669"/>
    <property type="project" value="UniProtKB-KW"/>
</dbReference>
<keyword evidence="1" id="KW-0378">Hydrolase</keyword>
<dbReference type="Pfam" id="PF00331">
    <property type="entry name" value="Glyco_hydro_10"/>
    <property type="match status" value="1"/>
</dbReference>
<dbReference type="AlphaFoldDB" id="A0A5B9W8I3"/>